<evidence type="ECO:0000256" key="1">
    <source>
        <dbReference type="ARBA" id="ARBA00004141"/>
    </source>
</evidence>
<dbReference type="Pfam" id="PF07681">
    <property type="entry name" value="DoxX"/>
    <property type="match status" value="1"/>
</dbReference>
<accession>A0A1I6P246</accession>
<dbReference type="Proteomes" id="UP000183209">
    <property type="component" value="Unassembled WGS sequence"/>
</dbReference>
<reference evidence="6 7" key="1">
    <citation type="submission" date="2016-10" db="EMBL/GenBank/DDBJ databases">
        <authorList>
            <person name="de Groot N.N."/>
        </authorList>
    </citation>
    <scope>NUCLEOTIDE SEQUENCE [LARGE SCALE GENOMIC DNA]</scope>
    <source>
        <strain evidence="6 7">CGMCC 1.6114</strain>
    </source>
</reference>
<evidence type="ECO:0000256" key="5">
    <source>
        <dbReference type="SAM" id="Phobius"/>
    </source>
</evidence>
<comment type="subcellular location">
    <subcellularLocation>
        <location evidence="1">Membrane</location>
        <topology evidence="1">Multi-pass membrane protein</topology>
    </subcellularLocation>
</comment>
<dbReference type="InterPro" id="IPR032808">
    <property type="entry name" value="DoxX"/>
</dbReference>
<evidence type="ECO:0000256" key="3">
    <source>
        <dbReference type="ARBA" id="ARBA00022989"/>
    </source>
</evidence>
<proteinExistence type="predicted"/>
<evidence type="ECO:0000313" key="6">
    <source>
        <dbReference type="EMBL" id="SFS34158.1"/>
    </source>
</evidence>
<name>A0A1I6P246_9FLAO</name>
<keyword evidence="4 5" id="KW-0472">Membrane</keyword>
<evidence type="ECO:0000313" key="7">
    <source>
        <dbReference type="Proteomes" id="UP000183209"/>
    </source>
</evidence>
<dbReference type="AlphaFoldDB" id="A0A1I6P246"/>
<organism evidence="6 7">
    <name type="scientific">Zhouia amylolytica</name>
    <dbReference type="NCBI Taxonomy" id="376730"/>
    <lineage>
        <taxon>Bacteria</taxon>
        <taxon>Pseudomonadati</taxon>
        <taxon>Bacteroidota</taxon>
        <taxon>Flavobacteriia</taxon>
        <taxon>Flavobacteriales</taxon>
        <taxon>Flavobacteriaceae</taxon>
        <taxon>Zhouia</taxon>
    </lineage>
</organism>
<feature type="transmembrane region" description="Helical" evidence="5">
    <location>
        <begin position="84"/>
        <end position="109"/>
    </location>
</feature>
<dbReference type="EMBL" id="FPAG01000001">
    <property type="protein sequence ID" value="SFS34158.1"/>
    <property type="molecule type" value="Genomic_DNA"/>
</dbReference>
<feature type="transmembrane region" description="Helical" evidence="5">
    <location>
        <begin position="47"/>
        <end position="64"/>
    </location>
</feature>
<evidence type="ECO:0000256" key="2">
    <source>
        <dbReference type="ARBA" id="ARBA00022692"/>
    </source>
</evidence>
<gene>
    <name evidence="6" type="ORF">SAMN04487906_0072</name>
</gene>
<feature type="transmembrane region" description="Helical" evidence="5">
    <location>
        <begin position="116"/>
        <end position="134"/>
    </location>
</feature>
<keyword evidence="2 5" id="KW-0812">Transmembrane</keyword>
<sequence length="167" mass="18956">MCHNFSNEVISLKITNLLSETYFNNLEQTNELRTLLNFKTFAMKSKILFVISLLFGLMFINGGLNKFFNYMPPPDNLPEELVNLMTAFVESGWIMPLLAIVEIIGGILFIIPKYRALGAAMIFPVMVGILLTHIIIAPSGLPIAMVLFAINLWVIYENRHKYSPMIQ</sequence>
<feature type="transmembrane region" description="Helical" evidence="5">
    <location>
        <begin position="140"/>
        <end position="156"/>
    </location>
</feature>
<evidence type="ECO:0000256" key="4">
    <source>
        <dbReference type="ARBA" id="ARBA00023136"/>
    </source>
</evidence>
<keyword evidence="3 5" id="KW-1133">Transmembrane helix</keyword>
<protein>
    <submittedName>
        <fullName evidence="6">DoxX-like family protein</fullName>
    </submittedName>
</protein>
<dbReference type="GO" id="GO:0016020">
    <property type="term" value="C:membrane"/>
    <property type="evidence" value="ECO:0007669"/>
    <property type="project" value="UniProtKB-SubCell"/>
</dbReference>